<keyword evidence="3" id="KW-1185">Reference proteome</keyword>
<organism evidence="2 3">
    <name type="scientific">Parasponia andersonii</name>
    <name type="common">Sponia andersonii</name>
    <dbReference type="NCBI Taxonomy" id="3476"/>
    <lineage>
        <taxon>Eukaryota</taxon>
        <taxon>Viridiplantae</taxon>
        <taxon>Streptophyta</taxon>
        <taxon>Embryophyta</taxon>
        <taxon>Tracheophyta</taxon>
        <taxon>Spermatophyta</taxon>
        <taxon>Magnoliopsida</taxon>
        <taxon>eudicotyledons</taxon>
        <taxon>Gunneridae</taxon>
        <taxon>Pentapetalae</taxon>
        <taxon>rosids</taxon>
        <taxon>fabids</taxon>
        <taxon>Rosales</taxon>
        <taxon>Cannabaceae</taxon>
        <taxon>Parasponia</taxon>
    </lineage>
</organism>
<accession>A0A2P5DUV1</accession>
<name>A0A2P5DUV1_PARAD</name>
<evidence type="ECO:0000313" key="2">
    <source>
        <dbReference type="EMBL" id="PON77029.1"/>
    </source>
</evidence>
<evidence type="ECO:0000313" key="3">
    <source>
        <dbReference type="Proteomes" id="UP000237105"/>
    </source>
</evidence>
<feature type="region of interest" description="Disordered" evidence="1">
    <location>
        <begin position="1"/>
        <end position="55"/>
    </location>
</feature>
<dbReference type="AlphaFoldDB" id="A0A2P5DUV1"/>
<proteinExistence type="predicted"/>
<protein>
    <submittedName>
        <fullName evidence="2">Uncharacterized protein</fullName>
    </submittedName>
</protein>
<dbReference type="Proteomes" id="UP000237105">
    <property type="component" value="Unassembled WGS sequence"/>
</dbReference>
<gene>
    <name evidence="2" type="ORF">PanWU01x14_030380</name>
</gene>
<comment type="caution">
    <text evidence="2">The sequence shown here is derived from an EMBL/GenBank/DDBJ whole genome shotgun (WGS) entry which is preliminary data.</text>
</comment>
<reference evidence="3" key="1">
    <citation type="submission" date="2016-06" db="EMBL/GenBank/DDBJ databases">
        <title>Parallel loss of symbiosis genes in relatives of nitrogen-fixing non-legume Parasponia.</title>
        <authorList>
            <person name="Van Velzen R."/>
            <person name="Holmer R."/>
            <person name="Bu F."/>
            <person name="Rutten L."/>
            <person name="Van Zeijl A."/>
            <person name="Liu W."/>
            <person name="Santuari L."/>
            <person name="Cao Q."/>
            <person name="Sharma T."/>
            <person name="Shen D."/>
            <person name="Roswanjaya Y."/>
            <person name="Wardhani T."/>
            <person name="Kalhor M.S."/>
            <person name="Jansen J."/>
            <person name="Van den Hoogen J."/>
            <person name="Gungor B."/>
            <person name="Hartog M."/>
            <person name="Hontelez J."/>
            <person name="Verver J."/>
            <person name="Yang W.-C."/>
            <person name="Schijlen E."/>
            <person name="Repin R."/>
            <person name="Schilthuizen M."/>
            <person name="Schranz E."/>
            <person name="Heidstra R."/>
            <person name="Miyata K."/>
            <person name="Fedorova E."/>
            <person name="Kohlen W."/>
            <person name="Bisseling T."/>
            <person name="Smit S."/>
            <person name="Geurts R."/>
        </authorList>
    </citation>
    <scope>NUCLEOTIDE SEQUENCE [LARGE SCALE GENOMIC DNA]</scope>
    <source>
        <strain evidence="3">cv. WU1-14</strain>
    </source>
</reference>
<evidence type="ECO:0000256" key="1">
    <source>
        <dbReference type="SAM" id="MobiDB-lite"/>
    </source>
</evidence>
<sequence length="271" mass="29862">MPPTGVDSPGHAEASPLPPASPEISKEAVSDFSSPAPISATVRPPTGPVRFISSQGLSSSGEKLTFRKRMIKGLELVPDPLGDHQRHLEDSIAWYRYSSKWLLSRQRPLKKVWIPGGTIREVMTGKPPEGTRGSGQPTVLYVVGARTAVVLLRMAEVVLMEDVLFVASRVIGRKSVLLACRNLLFLNRRRASQVLFLIRTLRKCHNSHRVLCRLLLPLSLISISTTLRVILRTFRLLRPQGVKVGMDMAVLVQDPAAADLVKGEVTKGKER</sequence>
<dbReference type="EMBL" id="JXTB01000015">
    <property type="protein sequence ID" value="PON77029.1"/>
    <property type="molecule type" value="Genomic_DNA"/>
</dbReference>